<dbReference type="InterPro" id="IPR007848">
    <property type="entry name" value="Small_mtfrase_dom"/>
</dbReference>
<dbReference type="InterPro" id="IPR019874">
    <property type="entry name" value="RF_methyltr_PrmC"/>
</dbReference>
<organism evidence="8 9">
    <name type="scientific">Sporocytophaga myxococcoides</name>
    <dbReference type="NCBI Taxonomy" id="153721"/>
    <lineage>
        <taxon>Bacteria</taxon>
        <taxon>Pseudomonadati</taxon>
        <taxon>Bacteroidota</taxon>
        <taxon>Cytophagia</taxon>
        <taxon>Cytophagales</taxon>
        <taxon>Cytophagaceae</taxon>
        <taxon>Sporocytophaga</taxon>
    </lineage>
</organism>
<comment type="caution">
    <text evidence="8">The sequence shown here is derived from an EMBL/GenBank/DDBJ whole genome shotgun (WGS) entry which is preliminary data.</text>
</comment>
<protein>
    <recommendedName>
        <fullName evidence="1">peptide chain release factor N(5)-glutamine methyltransferase</fullName>
        <ecNumber evidence="1">2.1.1.297</ecNumber>
    </recommendedName>
</protein>
<evidence type="ECO:0000256" key="5">
    <source>
        <dbReference type="ARBA" id="ARBA00048391"/>
    </source>
</evidence>
<keyword evidence="9" id="KW-1185">Reference proteome</keyword>
<evidence type="ECO:0000259" key="7">
    <source>
        <dbReference type="Pfam" id="PF17827"/>
    </source>
</evidence>
<keyword evidence="3" id="KW-0808">Transferase</keyword>
<dbReference type="InterPro" id="IPR029063">
    <property type="entry name" value="SAM-dependent_MTases_sf"/>
</dbReference>
<name>A0A098LM06_9BACT</name>
<keyword evidence="2" id="KW-0489">Methyltransferase</keyword>
<dbReference type="GO" id="GO:0003676">
    <property type="term" value="F:nucleic acid binding"/>
    <property type="evidence" value="ECO:0007669"/>
    <property type="project" value="InterPro"/>
</dbReference>
<proteinExistence type="predicted"/>
<dbReference type="SUPFAM" id="SSF53335">
    <property type="entry name" value="S-adenosyl-L-methionine-dependent methyltransferases"/>
    <property type="match status" value="1"/>
</dbReference>
<dbReference type="InterPro" id="IPR004556">
    <property type="entry name" value="HemK-like"/>
</dbReference>
<evidence type="ECO:0000256" key="2">
    <source>
        <dbReference type="ARBA" id="ARBA00022603"/>
    </source>
</evidence>
<feature type="domain" description="Release factor glutamine methyltransferase N-terminal" evidence="7">
    <location>
        <begin position="1"/>
        <end position="44"/>
    </location>
</feature>
<dbReference type="EMBL" id="BBLT01000012">
    <property type="protein sequence ID" value="GAL87357.1"/>
    <property type="molecule type" value="Genomic_DNA"/>
</dbReference>
<evidence type="ECO:0000259" key="6">
    <source>
        <dbReference type="Pfam" id="PF05175"/>
    </source>
</evidence>
<keyword evidence="4" id="KW-0949">S-adenosyl-L-methionine</keyword>
<evidence type="ECO:0000313" key="8">
    <source>
        <dbReference type="EMBL" id="GAL87357.1"/>
    </source>
</evidence>
<dbReference type="STRING" id="153721.MYP_4587"/>
<dbReference type="InterPro" id="IPR050320">
    <property type="entry name" value="N5-glutamine_MTase"/>
</dbReference>
<dbReference type="PANTHER" id="PTHR18895:SF74">
    <property type="entry name" value="MTRF1L RELEASE FACTOR GLUTAMINE METHYLTRANSFERASE"/>
    <property type="match status" value="1"/>
</dbReference>
<dbReference type="AlphaFoldDB" id="A0A098LM06"/>
<dbReference type="Proteomes" id="UP000030185">
    <property type="component" value="Unassembled WGS sequence"/>
</dbReference>
<dbReference type="Pfam" id="PF17827">
    <property type="entry name" value="PrmC_N"/>
    <property type="match status" value="1"/>
</dbReference>
<dbReference type="CDD" id="cd02440">
    <property type="entry name" value="AdoMet_MTases"/>
    <property type="match status" value="1"/>
</dbReference>
<dbReference type="Gene3D" id="3.40.50.150">
    <property type="entry name" value="Vaccinia Virus protein VP39"/>
    <property type="match status" value="1"/>
</dbReference>
<evidence type="ECO:0000313" key="9">
    <source>
        <dbReference type="Proteomes" id="UP000030185"/>
    </source>
</evidence>
<comment type="catalytic activity">
    <reaction evidence="5">
        <text>L-glutaminyl-[peptide chain release factor] + S-adenosyl-L-methionine = N(5)-methyl-L-glutaminyl-[peptide chain release factor] + S-adenosyl-L-homocysteine + H(+)</text>
        <dbReference type="Rhea" id="RHEA:42896"/>
        <dbReference type="Rhea" id="RHEA-COMP:10271"/>
        <dbReference type="Rhea" id="RHEA-COMP:10272"/>
        <dbReference type="ChEBI" id="CHEBI:15378"/>
        <dbReference type="ChEBI" id="CHEBI:30011"/>
        <dbReference type="ChEBI" id="CHEBI:57856"/>
        <dbReference type="ChEBI" id="CHEBI:59789"/>
        <dbReference type="ChEBI" id="CHEBI:61891"/>
        <dbReference type="EC" id="2.1.1.297"/>
    </reaction>
</comment>
<dbReference type="eggNOG" id="COG2890">
    <property type="taxonomic scope" value="Bacteria"/>
</dbReference>
<dbReference type="EC" id="2.1.1.297" evidence="1"/>
<dbReference type="Pfam" id="PF05175">
    <property type="entry name" value="MTS"/>
    <property type="match status" value="1"/>
</dbReference>
<dbReference type="GO" id="GO:0032259">
    <property type="term" value="P:methylation"/>
    <property type="evidence" value="ECO:0007669"/>
    <property type="project" value="UniProtKB-KW"/>
</dbReference>
<dbReference type="Gene3D" id="1.10.8.10">
    <property type="entry name" value="DNA helicase RuvA subunit, C-terminal domain"/>
    <property type="match status" value="1"/>
</dbReference>
<evidence type="ECO:0000256" key="4">
    <source>
        <dbReference type="ARBA" id="ARBA00022691"/>
    </source>
</evidence>
<dbReference type="NCBIfam" id="TIGR00536">
    <property type="entry name" value="hemK_fam"/>
    <property type="match status" value="1"/>
</dbReference>
<evidence type="ECO:0000256" key="3">
    <source>
        <dbReference type="ARBA" id="ARBA00022679"/>
    </source>
</evidence>
<accession>A0A098LM06</accession>
<gene>
    <name evidence="8" type="ORF">MYP_4587</name>
</gene>
<dbReference type="PROSITE" id="PS00092">
    <property type="entry name" value="N6_MTASE"/>
    <property type="match status" value="1"/>
</dbReference>
<feature type="domain" description="Methyltransferase small" evidence="6">
    <location>
        <begin position="72"/>
        <end position="167"/>
    </location>
</feature>
<dbReference type="GO" id="GO:0102559">
    <property type="term" value="F:peptide chain release factor N(5)-glutamine methyltransferase activity"/>
    <property type="evidence" value="ECO:0007669"/>
    <property type="project" value="UniProtKB-EC"/>
</dbReference>
<dbReference type="PANTHER" id="PTHR18895">
    <property type="entry name" value="HEMK METHYLTRANSFERASE"/>
    <property type="match status" value="1"/>
</dbReference>
<sequence length="253" mass="28690">MEHFWNLTKTDVLLNQWTTEVNEEQLTSLINRVNTAEPVQYITGGTWFYDRKFKVNKNVLIPRFETEELVHLIINEHKKEQDLRLLDACTGSGCIAISLSAELNTAQTFAVDISTEALKTAKANADLNKTPINFIQDNLLSPDLEKLPESLDVLVSNPPYVKESEKSLMHSNVLDYEPHLALFVEDDNPLIFYKALAGLGKKLLKPGGKIYFEINEQLGKETADVLRSFDFQNIRIIKDLNGKDRIVAGEKNN</sequence>
<dbReference type="InterPro" id="IPR040758">
    <property type="entry name" value="PrmC_N"/>
</dbReference>
<evidence type="ECO:0000256" key="1">
    <source>
        <dbReference type="ARBA" id="ARBA00012771"/>
    </source>
</evidence>
<dbReference type="InterPro" id="IPR002052">
    <property type="entry name" value="DNA_methylase_N6_adenine_CS"/>
</dbReference>
<reference evidence="8 9" key="1">
    <citation type="submission" date="2014-09" db="EMBL/GenBank/DDBJ databases">
        <title>Sporocytophaga myxococcoides PG-01 genome sequencing.</title>
        <authorList>
            <person name="Liu L."/>
            <person name="Gao P.J."/>
            <person name="Chen G.J."/>
            <person name="Wang L.S."/>
        </authorList>
    </citation>
    <scope>NUCLEOTIDE SEQUENCE [LARGE SCALE GENOMIC DNA]</scope>
    <source>
        <strain evidence="8 9">PG-01</strain>
    </source>
</reference>
<dbReference type="NCBIfam" id="TIGR03534">
    <property type="entry name" value="RF_mod_PrmC"/>
    <property type="match status" value="1"/>
</dbReference>